<keyword evidence="3" id="KW-1185">Reference proteome</keyword>
<dbReference type="Proteomes" id="UP000240892">
    <property type="component" value="Unassembled WGS sequence"/>
</dbReference>
<evidence type="ECO:0000313" key="2">
    <source>
        <dbReference type="EMBL" id="PSR45571.1"/>
    </source>
</evidence>
<accession>A0A2T2XZ86</accession>
<proteinExistence type="predicted"/>
<feature type="chain" id="PRO_5015430401" evidence="1">
    <location>
        <begin position="20"/>
        <end position="71"/>
    </location>
</feature>
<protein>
    <submittedName>
        <fullName evidence="2">Uncharacterized protein</fullName>
    </submittedName>
</protein>
<dbReference type="RefSeq" id="WP_039500926.1">
    <property type="nucleotide sequence ID" value="NZ_CABMMU010000015.1"/>
</dbReference>
<gene>
    <name evidence="2" type="ORF">C8256_17760</name>
</gene>
<keyword evidence="1" id="KW-0732">Signal</keyword>
<name>A0A2T2XZ86_9ENTR</name>
<comment type="caution">
    <text evidence="2">The sequence shown here is derived from an EMBL/GenBank/DDBJ whole genome shotgun (WGS) entry which is preliminary data.</text>
</comment>
<organism evidence="2 3">
    <name type="scientific">Kluyvera genomosp. 2</name>
    <dbReference type="NCBI Taxonomy" id="2774054"/>
    <lineage>
        <taxon>Bacteria</taxon>
        <taxon>Pseudomonadati</taxon>
        <taxon>Pseudomonadota</taxon>
        <taxon>Gammaproteobacteria</taxon>
        <taxon>Enterobacterales</taxon>
        <taxon>Enterobacteriaceae</taxon>
        <taxon>Kluyvera</taxon>
    </lineage>
</organism>
<dbReference type="EMBL" id="PYHO01000015">
    <property type="protein sequence ID" value="PSR45571.1"/>
    <property type="molecule type" value="Genomic_DNA"/>
</dbReference>
<sequence length="71" mass="7773">MKGYILLLLSGLMLSFNTAAGRITMSNPDQSTTANGRTLCVYSNSIYMFTYITKSKKCPYSKIFDTAKSGG</sequence>
<reference evidence="2 3" key="1">
    <citation type="submission" date="2018-03" db="EMBL/GenBank/DDBJ databases">
        <title>First report of an OXA-48+CTX-M-M-producing Kluyvera ascorbata clone recovered from patients admitted in a University Hospital in Madrid, Spain.</title>
        <authorList>
            <person name="Hernandez-Garcia M."/>
            <person name="Leon-Sampedro R."/>
            <person name="Perez-Viso B."/>
            <person name="Morosini M.I."/>
            <person name="Lopez-Fresnena N."/>
            <person name="Coque T.M."/>
            <person name="Bonten M."/>
            <person name="Malhotra-Kumar S."/>
            <person name="Ruiz-Garbajosa P."/>
            <person name="Canton R."/>
        </authorList>
    </citation>
    <scope>NUCLEOTIDE SEQUENCE [LARGE SCALE GENOMIC DNA]</scope>
    <source>
        <strain evidence="2 3">KA2</strain>
    </source>
</reference>
<dbReference type="AlphaFoldDB" id="A0A2T2XZ86"/>
<feature type="signal peptide" evidence="1">
    <location>
        <begin position="1"/>
        <end position="19"/>
    </location>
</feature>
<evidence type="ECO:0000313" key="3">
    <source>
        <dbReference type="Proteomes" id="UP000240892"/>
    </source>
</evidence>
<evidence type="ECO:0000256" key="1">
    <source>
        <dbReference type="SAM" id="SignalP"/>
    </source>
</evidence>